<sequence>MYGDEAASWPMSAFDDASRQLDLSLADSFSYCNFVNQTTSTTWPILTSDRHNPIRDLHPVHCQSPVAPQVPSINGKLCNSHHASLAFSQAATIPLLRVVHKRWTSFSGKQIFLHSNLQGTRRLGESGEAW</sequence>
<evidence type="ECO:0000313" key="1">
    <source>
        <dbReference type="EMBL" id="KIK15508.1"/>
    </source>
</evidence>
<evidence type="ECO:0000313" key="2">
    <source>
        <dbReference type="Proteomes" id="UP000054018"/>
    </source>
</evidence>
<keyword evidence="2" id="KW-1185">Reference proteome</keyword>
<dbReference type="HOGENOM" id="CLU_1938989_0_0_1"/>
<proteinExistence type="predicted"/>
<gene>
    <name evidence="1" type="ORF">PISMIDRAFT_687209</name>
</gene>
<name>A0A0C9Z6K0_9AGAM</name>
<reference evidence="1 2" key="1">
    <citation type="submission" date="2014-04" db="EMBL/GenBank/DDBJ databases">
        <authorList>
            <consortium name="DOE Joint Genome Institute"/>
            <person name="Kuo A."/>
            <person name="Kohler A."/>
            <person name="Costa M.D."/>
            <person name="Nagy L.G."/>
            <person name="Floudas D."/>
            <person name="Copeland A."/>
            <person name="Barry K.W."/>
            <person name="Cichocki N."/>
            <person name="Veneault-Fourrey C."/>
            <person name="LaButti K."/>
            <person name="Lindquist E.A."/>
            <person name="Lipzen A."/>
            <person name="Lundell T."/>
            <person name="Morin E."/>
            <person name="Murat C."/>
            <person name="Sun H."/>
            <person name="Tunlid A."/>
            <person name="Henrissat B."/>
            <person name="Grigoriev I.V."/>
            <person name="Hibbett D.S."/>
            <person name="Martin F."/>
            <person name="Nordberg H.P."/>
            <person name="Cantor M.N."/>
            <person name="Hua S.X."/>
        </authorList>
    </citation>
    <scope>NUCLEOTIDE SEQUENCE [LARGE SCALE GENOMIC DNA]</scope>
    <source>
        <strain evidence="1 2">441</strain>
    </source>
</reference>
<dbReference type="AlphaFoldDB" id="A0A0C9Z6K0"/>
<dbReference type="EMBL" id="KN833888">
    <property type="protein sequence ID" value="KIK15508.1"/>
    <property type="molecule type" value="Genomic_DNA"/>
</dbReference>
<organism evidence="1 2">
    <name type="scientific">Pisolithus microcarpus 441</name>
    <dbReference type="NCBI Taxonomy" id="765257"/>
    <lineage>
        <taxon>Eukaryota</taxon>
        <taxon>Fungi</taxon>
        <taxon>Dikarya</taxon>
        <taxon>Basidiomycota</taxon>
        <taxon>Agaricomycotina</taxon>
        <taxon>Agaricomycetes</taxon>
        <taxon>Agaricomycetidae</taxon>
        <taxon>Boletales</taxon>
        <taxon>Sclerodermatineae</taxon>
        <taxon>Pisolithaceae</taxon>
        <taxon>Pisolithus</taxon>
    </lineage>
</organism>
<accession>A0A0C9Z6K0</accession>
<reference evidence="2" key="2">
    <citation type="submission" date="2015-01" db="EMBL/GenBank/DDBJ databases">
        <title>Evolutionary Origins and Diversification of the Mycorrhizal Mutualists.</title>
        <authorList>
            <consortium name="DOE Joint Genome Institute"/>
            <consortium name="Mycorrhizal Genomics Consortium"/>
            <person name="Kohler A."/>
            <person name="Kuo A."/>
            <person name="Nagy L.G."/>
            <person name="Floudas D."/>
            <person name="Copeland A."/>
            <person name="Barry K.W."/>
            <person name="Cichocki N."/>
            <person name="Veneault-Fourrey C."/>
            <person name="LaButti K."/>
            <person name="Lindquist E.A."/>
            <person name="Lipzen A."/>
            <person name="Lundell T."/>
            <person name="Morin E."/>
            <person name="Murat C."/>
            <person name="Riley R."/>
            <person name="Ohm R."/>
            <person name="Sun H."/>
            <person name="Tunlid A."/>
            <person name="Henrissat B."/>
            <person name="Grigoriev I.V."/>
            <person name="Hibbett D.S."/>
            <person name="Martin F."/>
        </authorList>
    </citation>
    <scope>NUCLEOTIDE SEQUENCE [LARGE SCALE GENOMIC DNA]</scope>
    <source>
        <strain evidence="2">441</strain>
    </source>
</reference>
<dbReference type="Proteomes" id="UP000054018">
    <property type="component" value="Unassembled WGS sequence"/>
</dbReference>
<protein>
    <submittedName>
        <fullName evidence="1">Uncharacterized protein</fullName>
    </submittedName>
</protein>